<evidence type="ECO:0000313" key="2">
    <source>
        <dbReference type="EMBL" id="TCO09064.1"/>
    </source>
</evidence>
<dbReference type="RefSeq" id="WP_132197251.1">
    <property type="nucleotide sequence ID" value="NZ_SLWM01000041.1"/>
</dbReference>
<proteinExistence type="predicted"/>
<evidence type="ECO:0000256" key="1">
    <source>
        <dbReference type="SAM" id="MobiDB-lite"/>
    </source>
</evidence>
<comment type="caution">
    <text evidence="2">The sequence shown here is derived from an EMBL/GenBank/DDBJ whole genome shotgun (WGS) entry which is preliminary data.</text>
</comment>
<accession>A0ABY2B796</accession>
<dbReference type="Proteomes" id="UP000295818">
    <property type="component" value="Unassembled WGS sequence"/>
</dbReference>
<keyword evidence="3" id="KW-1185">Reference proteome</keyword>
<gene>
    <name evidence="2" type="ORF">EV644_14110</name>
</gene>
<dbReference type="EMBL" id="SLWM01000041">
    <property type="protein sequence ID" value="TCO09064.1"/>
    <property type="molecule type" value="Genomic_DNA"/>
</dbReference>
<evidence type="ECO:0000313" key="3">
    <source>
        <dbReference type="Proteomes" id="UP000295818"/>
    </source>
</evidence>
<name>A0ABY2B796_9ACTN</name>
<feature type="region of interest" description="Disordered" evidence="1">
    <location>
        <begin position="48"/>
        <end position="68"/>
    </location>
</feature>
<sequence>MTVLERCRVQVWFGAHVIATYVAERPLADRYAAAMGNRFAGLRITNEPLPPTALTDPDNVPDHPPIPPEQRLWPLTVL</sequence>
<reference evidence="2 3" key="1">
    <citation type="journal article" date="2015" name="Stand. Genomic Sci.">
        <title>Genomic Encyclopedia of Bacterial and Archaeal Type Strains, Phase III: the genomes of soil and plant-associated and newly described type strains.</title>
        <authorList>
            <person name="Whitman W.B."/>
            <person name="Woyke T."/>
            <person name="Klenk H.P."/>
            <person name="Zhou Y."/>
            <person name="Lilburn T.G."/>
            <person name="Beck B.J."/>
            <person name="De Vos P."/>
            <person name="Vandamme P."/>
            <person name="Eisen J.A."/>
            <person name="Garrity G."/>
            <person name="Hugenholtz P."/>
            <person name="Kyrpides N.C."/>
        </authorList>
    </citation>
    <scope>NUCLEOTIDE SEQUENCE [LARGE SCALE GENOMIC DNA]</scope>
    <source>
        <strain evidence="2 3">VKM Ac-2538</strain>
    </source>
</reference>
<protein>
    <submittedName>
        <fullName evidence="2">Uncharacterized protein</fullName>
    </submittedName>
</protein>
<organism evidence="2 3">
    <name type="scientific">Kribbella orskensis</name>
    <dbReference type="NCBI Taxonomy" id="2512216"/>
    <lineage>
        <taxon>Bacteria</taxon>
        <taxon>Bacillati</taxon>
        <taxon>Actinomycetota</taxon>
        <taxon>Actinomycetes</taxon>
        <taxon>Propionibacteriales</taxon>
        <taxon>Kribbellaceae</taxon>
        <taxon>Kribbella</taxon>
    </lineage>
</organism>